<evidence type="ECO:0000256" key="2">
    <source>
        <dbReference type="ARBA" id="ARBA00023125"/>
    </source>
</evidence>
<protein>
    <submittedName>
        <fullName evidence="6">Helix-turn-helix transcriptional regulator</fullName>
    </submittedName>
</protein>
<sequence>MIQPYIHVILLAVSLILLFAQLGVRNKKTLHILFAIFCGSVAMTAAKRITGADLGPYQYLIGMLACATCNCFWLIARALFREKNPIAWQHIAVAITIAVLVVFQQGYLFATAHWTLHSPWLSLLFSSLGEVTILLSSGILMLSCWEACRGFNQASRIDKQQRIVFLSIFGSAILISKTAQNVLNGNPEQLALITSLLTIGILICLQTLLIWRSTLRKQAQEGTIAPHAHSLKSHATSSEETNSLAKQIHNLIIEQQGYLQTNLKVADIARKLDVSEYKVSKTLREHMGARNFNHYINEQRIQHAMQLLSDADKQHWSVLVVGLESGFASVGPFTRAFKAYTGSTPNQYRQTLPPATQVSI</sequence>
<feature type="transmembrane region" description="Helical" evidence="4">
    <location>
        <begin position="163"/>
        <end position="183"/>
    </location>
</feature>
<dbReference type="Proteomes" id="UP001231915">
    <property type="component" value="Unassembled WGS sequence"/>
</dbReference>
<dbReference type="PANTHER" id="PTHR43280:SF29">
    <property type="entry name" value="ARAC-FAMILY TRANSCRIPTIONAL REGULATOR"/>
    <property type="match status" value="1"/>
</dbReference>
<name>A0ABT7EL80_9GAMM</name>
<feature type="transmembrane region" description="Helical" evidence="4">
    <location>
        <begin position="56"/>
        <end position="75"/>
    </location>
</feature>
<dbReference type="PANTHER" id="PTHR43280">
    <property type="entry name" value="ARAC-FAMILY TRANSCRIPTIONAL REGULATOR"/>
    <property type="match status" value="1"/>
</dbReference>
<dbReference type="RefSeq" id="WP_284137375.1">
    <property type="nucleotide sequence ID" value="NZ_JASJUT010000004.1"/>
</dbReference>
<keyword evidence="4" id="KW-0472">Membrane</keyword>
<dbReference type="InterPro" id="IPR018062">
    <property type="entry name" value="HTH_AraC-typ_CS"/>
</dbReference>
<dbReference type="SMART" id="SM00342">
    <property type="entry name" value="HTH_ARAC"/>
    <property type="match status" value="1"/>
</dbReference>
<evidence type="ECO:0000259" key="5">
    <source>
        <dbReference type="PROSITE" id="PS01124"/>
    </source>
</evidence>
<feature type="transmembrane region" description="Helical" evidence="4">
    <location>
        <begin position="189"/>
        <end position="211"/>
    </location>
</feature>
<feature type="transmembrane region" description="Helical" evidence="4">
    <location>
        <begin position="87"/>
        <end position="108"/>
    </location>
</feature>
<proteinExistence type="predicted"/>
<keyword evidence="7" id="KW-1185">Reference proteome</keyword>
<evidence type="ECO:0000256" key="4">
    <source>
        <dbReference type="SAM" id="Phobius"/>
    </source>
</evidence>
<evidence type="ECO:0000256" key="3">
    <source>
        <dbReference type="ARBA" id="ARBA00023163"/>
    </source>
</evidence>
<keyword evidence="3" id="KW-0804">Transcription</keyword>
<dbReference type="InterPro" id="IPR009057">
    <property type="entry name" value="Homeodomain-like_sf"/>
</dbReference>
<feature type="domain" description="HTH araC/xylS-type" evidence="5">
    <location>
        <begin position="249"/>
        <end position="351"/>
    </location>
</feature>
<keyword evidence="2" id="KW-0238">DNA-binding</keyword>
<feature type="transmembrane region" description="Helical" evidence="4">
    <location>
        <begin position="6"/>
        <end position="24"/>
    </location>
</feature>
<reference evidence="6 7" key="1">
    <citation type="submission" date="2023-05" db="EMBL/GenBank/DDBJ databases">
        <title>Pseudoalteromonas ardens sp. nov., Pseudoalteromonas obscura sp. nov., and Pseudoalteromonas umbrosa sp. nov., isolated from the coral Montipora capitata.</title>
        <authorList>
            <person name="Thomas E.M."/>
            <person name="Smith E.M."/>
            <person name="Papke E."/>
            <person name="Shlafstein M.D."/>
            <person name="Oline D.K."/>
            <person name="Videau P."/>
            <person name="Saw J.H."/>
            <person name="Strangman W.K."/>
            <person name="Ushijima B."/>
        </authorList>
    </citation>
    <scope>NUCLEOTIDE SEQUENCE [LARGE SCALE GENOMIC DNA]</scope>
    <source>
        <strain evidence="6 7">P94</strain>
    </source>
</reference>
<dbReference type="Gene3D" id="1.10.10.60">
    <property type="entry name" value="Homeodomain-like"/>
    <property type="match status" value="2"/>
</dbReference>
<keyword evidence="4" id="KW-1133">Transmembrane helix</keyword>
<accession>A0ABT7EL80</accession>
<dbReference type="SUPFAM" id="SSF46689">
    <property type="entry name" value="Homeodomain-like"/>
    <property type="match status" value="1"/>
</dbReference>
<keyword evidence="1" id="KW-0805">Transcription regulation</keyword>
<feature type="transmembrane region" description="Helical" evidence="4">
    <location>
        <begin position="120"/>
        <end position="142"/>
    </location>
</feature>
<organism evidence="6 7">
    <name type="scientific">Pseudoalteromonas obscura</name>
    <dbReference type="NCBI Taxonomy" id="3048491"/>
    <lineage>
        <taxon>Bacteria</taxon>
        <taxon>Pseudomonadati</taxon>
        <taxon>Pseudomonadota</taxon>
        <taxon>Gammaproteobacteria</taxon>
        <taxon>Alteromonadales</taxon>
        <taxon>Pseudoalteromonadaceae</taxon>
        <taxon>Pseudoalteromonas</taxon>
    </lineage>
</organism>
<gene>
    <name evidence="6" type="ORF">QNM18_12080</name>
</gene>
<feature type="transmembrane region" description="Helical" evidence="4">
    <location>
        <begin position="31"/>
        <end position="50"/>
    </location>
</feature>
<dbReference type="Pfam" id="PF12833">
    <property type="entry name" value="HTH_18"/>
    <property type="match status" value="1"/>
</dbReference>
<dbReference type="EMBL" id="JASJUT010000004">
    <property type="protein sequence ID" value="MDK2595788.1"/>
    <property type="molecule type" value="Genomic_DNA"/>
</dbReference>
<keyword evidence="4" id="KW-0812">Transmembrane</keyword>
<comment type="caution">
    <text evidence="6">The sequence shown here is derived from an EMBL/GenBank/DDBJ whole genome shotgun (WGS) entry which is preliminary data.</text>
</comment>
<dbReference type="PROSITE" id="PS01124">
    <property type="entry name" value="HTH_ARAC_FAMILY_2"/>
    <property type="match status" value="1"/>
</dbReference>
<evidence type="ECO:0000313" key="6">
    <source>
        <dbReference type="EMBL" id="MDK2595788.1"/>
    </source>
</evidence>
<evidence type="ECO:0000256" key="1">
    <source>
        <dbReference type="ARBA" id="ARBA00023015"/>
    </source>
</evidence>
<dbReference type="InterPro" id="IPR018060">
    <property type="entry name" value="HTH_AraC"/>
</dbReference>
<evidence type="ECO:0000313" key="7">
    <source>
        <dbReference type="Proteomes" id="UP001231915"/>
    </source>
</evidence>
<dbReference type="PROSITE" id="PS00041">
    <property type="entry name" value="HTH_ARAC_FAMILY_1"/>
    <property type="match status" value="1"/>
</dbReference>